<name>A0A2P6MTE2_9EUKA</name>
<gene>
    <name evidence="1" type="ORF">PROFUN_16027</name>
</gene>
<dbReference type="InterPro" id="IPR016193">
    <property type="entry name" value="Cytidine_deaminase-like"/>
</dbReference>
<proteinExistence type="predicted"/>
<organism evidence="1 2">
    <name type="scientific">Planoprotostelium fungivorum</name>
    <dbReference type="NCBI Taxonomy" id="1890364"/>
    <lineage>
        <taxon>Eukaryota</taxon>
        <taxon>Amoebozoa</taxon>
        <taxon>Evosea</taxon>
        <taxon>Variosea</taxon>
        <taxon>Cavosteliida</taxon>
        <taxon>Cavosteliaceae</taxon>
        <taxon>Planoprotostelium</taxon>
    </lineage>
</organism>
<dbReference type="AlphaFoldDB" id="A0A2P6MTE2"/>
<dbReference type="Proteomes" id="UP000241769">
    <property type="component" value="Unassembled WGS sequence"/>
</dbReference>
<dbReference type="SUPFAM" id="SSF53927">
    <property type="entry name" value="Cytidine deaminase-like"/>
    <property type="match status" value="1"/>
</dbReference>
<accession>A0A2P6MTE2</accession>
<evidence type="ECO:0000313" key="2">
    <source>
        <dbReference type="Proteomes" id="UP000241769"/>
    </source>
</evidence>
<dbReference type="EMBL" id="MDYQ01000422">
    <property type="protein sequence ID" value="PRP74973.1"/>
    <property type="molecule type" value="Genomic_DNA"/>
</dbReference>
<keyword evidence="2" id="KW-1185">Reference proteome</keyword>
<reference evidence="1 2" key="1">
    <citation type="journal article" date="2018" name="Genome Biol. Evol.">
        <title>Multiple Roots of Fruiting Body Formation in Amoebozoa.</title>
        <authorList>
            <person name="Hillmann F."/>
            <person name="Forbes G."/>
            <person name="Novohradska S."/>
            <person name="Ferling I."/>
            <person name="Riege K."/>
            <person name="Groth M."/>
            <person name="Westermann M."/>
            <person name="Marz M."/>
            <person name="Spaller T."/>
            <person name="Winckler T."/>
            <person name="Schaap P."/>
            <person name="Glockner G."/>
        </authorList>
    </citation>
    <scope>NUCLEOTIDE SEQUENCE [LARGE SCALE GENOMIC DNA]</scope>
    <source>
        <strain evidence="1 2">Jena</strain>
    </source>
</reference>
<dbReference type="GO" id="GO:0003824">
    <property type="term" value="F:catalytic activity"/>
    <property type="evidence" value="ECO:0007669"/>
    <property type="project" value="InterPro"/>
</dbReference>
<comment type="caution">
    <text evidence="1">The sequence shown here is derived from an EMBL/GenBank/DDBJ whole genome shotgun (WGS) entry which is preliminary data.</text>
</comment>
<evidence type="ECO:0000313" key="1">
    <source>
        <dbReference type="EMBL" id="PRP74973.1"/>
    </source>
</evidence>
<dbReference type="Gene3D" id="3.40.140.10">
    <property type="entry name" value="Cytidine Deaminase, domain 2"/>
    <property type="match status" value="1"/>
</dbReference>
<dbReference type="InParanoid" id="A0A2P6MTE2"/>
<sequence length="148" mass="17128">MSWLDTNEFAKAIAELMRKKSSDPFLKILSASYNSSVKGQHLNPSVLITDDKKRYLTCAERNTFHLQPSEFHDNRSIMVYTTLYPCESCSAILMQIIHNVGLQKYYDESSDFLEVAGMNTMSEIHRRQVAPCDQKKLLMSGENLFWMY</sequence>
<protein>
    <submittedName>
        <fullName evidence="1">Uncharacterized protein</fullName>
    </submittedName>
</protein>